<evidence type="ECO:0000313" key="1">
    <source>
        <dbReference type="EMBL" id="VEL18059.1"/>
    </source>
</evidence>
<sequence length="78" mass="9018">MTYTSHRNTQETLQILDDIDLDSGHISEEELYKRFGLEERYNSGQLTAWEKFKPNAWTLFDEPYSSCAAKVSTGNLLI</sequence>
<dbReference type="OrthoDB" id="10025005at2759"/>
<evidence type="ECO:0000313" key="2">
    <source>
        <dbReference type="Proteomes" id="UP000784294"/>
    </source>
</evidence>
<proteinExistence type="predicted"/>
<accession>A0A3S5FDC9</accession>
<name>A0A3S5FDC9_9PLAT</name>
<dbReference type="Proteomes" id="UP000784294">
    <property type="component" value="Unassembled WGS sequence"/>
</dbReference>
<comment type="caution">
    <text evidence="1">The sequence shown here is derived from an EMBL/GenBank/DDBJ whole genome shotgun (WGS) entry which is preliminary data.</text>
</comment>
<organism evidence="1 2">
    <name type="scientific">Protopolystoma xenopodis</name>
    <dbReference type="NCBI Taxonomy" id="117903"/>
    <lineage>
        <taxon>Eukaryota</taxon>
        <taxon>Metazoa</taxon>
        <taxon>Spiralia</taxon>
        <taxon>Lophotrochozoa</taxon>
        <taxon>Platyhelminthes</taxon>
        <taxon>Monogenea</taxon>
        <taxon>Polyopisthocotylea</taxon>
        <taxon>Polystomatidea</taxon>
        <taxon>Polystomatidae</taxon>
        <taxon>Protopolystoma</taxon>
    </lineage>
</organism>
<dbReference type="EMBL" id="CAAALY010035454">
    <property type="protein sequence ID" value="VEL18059.1"/>
    <property type="molecule type" value="Genomic_DNA"/>
</dbReference>
<keyword evidence="2" id="KW-1185">Reference proteome</keyword>
<reference evidence="1" key="1">
    <citation type="submission" date="2018-11" db="EMBL/GenBank/DDBJ databases">
        <authorList>
            <consortium name="Pathogen Informatics"/>
        </authorList>
    </citation>
    <scope>NUCLEOTIDE SEQUENCE</scope>
</reference>
<gene>
    <name evidence="1" type="ORF">PXEA_LOCUS11499</name>
</gene>
<protein>
    <submittedName>
        <fullName evidence="1">Uncharacterized protein</fullName>
    </submittedName>
</protein>
<dbReference type="AlphaFoldDB" id="A0A3S5FDC9"/>